<dbReference type="PANTHER" id="PTHR47788:SF1">
    <property type="entry name" value="A-ADDING TRNA NUCLEOTIDYLTRANSFERASE"/>
    <property type="match status" value="1"/>
</dbReference>
<dbReference type="InterPro" id="IPR043519">
    <property type="entry name" value="NT_sf"/>
</dbReference>
<dbReference type="RefSeq" id="WP_120166553.1">
    <property type="nucleotide sequence ID" value="NZ_MCIB01000001.1"/>
</dbReference>
<evidence type="ECO:0000313" key="15">
    <source>
        <dbReference type="EMBL" id="RKD34545.1"/>
    </source>
</evidence>
<dbReference type="Gene3D" id="1.10.3090.10">
    <property type="entry name" value="cca-adding enzyme, domain 2"/>
    <property type="match status" value="1"/>
</dbReference>
<feature type="coiled-coil region" evidence="12">
    <location>
        <begin position="405"/>
        <end position="432"/>
    </location>
</feature>
<dbReference type="PANTHER" id="PTHR47788">
    <property type="entry name" value="POLYA POLYMERASE"/>
    <property type="match status" value="1"/>
</dbReference>
<dbReference type="Proteomes" id="UP000284177">
    <property type="component" value="Unassembled WGS sequence"/>
</dbReference>
<dbReference type="SUPFAM" id="SSF81301">
    <property type="entry name" value="Nucleotidyltransferase"/>
    <property type="match status" value="1"/>
</dbReference>
<evidence type="ECO:0000256" key="9">
    <source>
        <dbReference type="ARBA" id="ARBA00022842"/>
    </source>
</evidence>
<feature type="domain" description="tRNA nucleotidyltransferase/poly(A) polymerase RNA and SrmB- binding" evidence="14">
    <location>
        <begin position="188"/>
        <end position="245"/>
    </location>
</feature>
<evidence type="ECO:0000259" key="13">
    <source>
        <dbReference type="Pfam" id="PF01743"/>
    </source>
</evidence>
<dbReference type="Pfam" id="PF01743">
    <property type="entry name" value="PolyA_pol"/>
    <property type="match status" value="1"/>
</dbReference>
<dbReference type="GO" id="GO:0000049">
    <property type="term" value="F:tRNA binding"/>
    <property type="evidence" value="ECO:0007669"/>
    <property type="project" value="UniProtKB-KW"/>
</dbReference>
<evidence type="ECO:0000313" key="16">
    <source>
        <dbReference type="Proteomes" id="UP000284177"/>
    </source>
</evidence>
<dbReference type="Gene3D" id="3.30.460.10">
    <property type="entry name" value="Beta Polymerase, domain 2"/>
    <property type="match status" value="1"/>
</dbReference>
<dbReference type="GO" id="GO:0008033">
    <property type="term" value="P:tRNA processing"/>
    <property type="evidence" value="ECO:0007669"/>
    <property type="project" value="UniProtKB-KW"/>
</dbReference>
<dbReference type="GO" id="GO:0046872">
    <property type="term" value="F:metal ion binding"/>
    <property type="evidence" value="ECO:0007669"/>
    <property type="project" value="UniProtKB-KW"/>
</dbReference>
<name>A0A419TAP9_9FIRM</name>
<comment type="similarity">
    <text evidence="2 11">Belongs to the tRNA nucleotidyltransferase/poly(A) polymerase family.</text>
</comment>
<dbReference type="Pfam" id="PF12627">
    <property type="entry name" value="PolyA_pol_RNAbd"/>
    <property type="match status" value="1"/>
</dbReference>
<evidence type="ECO:0000256" key="1">
    <source>
        <dbReference type="ARBA" id="ARBA00001946"/>
    </source>
</evidence>
<evidence type="ECO:0000256" key="12">
    <source>
        <dbReference type="SAM" id="Coils"/>
    </source>
</evidence>
<evidence type="ECO:0000256" key="5">
    <source>
        <dbReference type="ARBA" id="ARBA00022694"/>
    </source>
</evidence>
<keyword evidence="16" id="KW-1185">Reference proteome</keyword>
<evidence type="ECO:0000256" key="3">
    <source>
        <dbReference type="ARBA" id="ARBA00022555"/>
    </source>
</evidence>
<proteinExistence type="inferred from homology"/>
<feature type="domain" description="Poly A polymerase head" evidence="13">
    <location>
        <begin position="36"/>
        <end position="163"/>
    </location>
</feature>
<keyword evidence="8" id="KW-0547">Nucleotide-binding</keyword>
<evidence type="ECO:0000256" key="6">
    <source>
        <dbReference type="ARBA" id="ARBA00022695"/>
    </source>
</evidence>
<keyword evidence="6" id="KW-0548">Nucleotidyltransferase</keyword>
<keyword evidence="10 11" id="KW-0694">RNA-binding</keyword>
<dbReference type="SUPFAM" id="SSF81891">
    <property type="entry name" value="Poly A polymerase C-terminal region-like"/>
    <property type="match status" value="1"/>
</dbReference>
<sequence>MISNKKIYKHNFMLPNKLKSILSDINEVIKHKNIIVYLVGGCVRDLLLGLENLDLDFVTLDDGLNFAKMVHKRMGGKLTVHNNFRTGSINLGNRINIDIVTARKEYYEEPGKLPKVEFGSLLDDLIRRDFTMNTLLLDFKNLDNPIIYDYFDGVSDLYNKKIRVLHDNSFIDDPTRIYRAVRFTCRYNFEIEDNTLKLINKALKNNVLTSVSEDRLFTEIIKGIKERNSYKVLKKYDEFNLFSFISNTMFINNVIIDKFNNLEQINKIKKGYKFPQISDTEVKIMILFHNLKEKELQNLLEKLSLKKDTKKKLLELKENYGKTLNILSKPNLSSYELYKTLNKKTYEEILYYLIMNYNDNIIRSRIYQYTTNFKNKKLLIDGKDIKDLGVKEGPIYKKILDIMLKETLNNNLNTKEKQLKVLKEVIKNNERSDYND</sequence>
<evidence type="ECO:0000256" key="8">
    <source>
        <dbReference type="ARBA" id="ARBA00022741"/>
    </source>
</evidence>
<keyword evidence="7" id="KW-0479">Metal-binding</keyword>
<dbReference type="InterPro" id="IPR032828">
    <property type="entry name" value="PolyA_RNA-bd"/>
</dbReference>
<organism evidence="15 16">
    <name type="scientific">Thermohalobacter berrensis</name>
    <dbReference type="NCBI Taxonomy" id="99594"/>
    <lineage>
        <taxon>Bacteria</taxon>
        <taxon>Bacillati</taxon>
        <taxon>Bacillota</taxon>
        <taxon>Tissierellia</taxon>
        <taxon>Tissierellales</taxon>
        <taxon>Thermohalobacteraceae</taxon>
        <taxon>Thermohalobacter</taxon>
    </lineage>
</organism>
<gene>
    <name evidence="15" type="ORF">BET03_01580</name>
</gene>
<keyword evidence="3" id="KW-0820">tRNA-binding</keyword>
<evidence type="ECO:0008006" key="17">
    <source>
        <dbReference type="Google" id="ProtNLM"/>
    </source>
</evidence>
<dbReference type="GO" id="GO:0016779">
    <property type="term" value="F:nucleotidyltransferase activity"/>
    <property type="evidence" value="ECO:0007669"/>
    <property type="project" value="UniProtKB-KW"/>
</dbReference>
<keyword evidence="5" id="KW-0819">tRNA processing</keyword>
<keyword evidence="12" id="KW-0175">Coiled coil</keyword>
<evidence type="ECO:0000256" key="7">
    <source>
        <dbReference type="ARBA" id="ARBA00022723"/>
    </source>
</evidence>
<reference evidence="15 16" key="1">
    <citation type="submission" date="2016-08" db="EMBL/GenBank/DDBJ databases">
        <title>Novel Firmicutes and Novel Genomes.</title>
        <authorList>
            <person name="Poppleton D.I."/>
            <person name="Gribaldo S."/>
        </authorList>
    </citation>
    <scope>NUCLEOTIDE SEQUENCE [LARGE SCALE GENOMIC DNA]</scope>
    <source>
        <strain evidence="15 16">CTT3</strain>
    </source>
</reference>
<accession>A0A419TAP9</accession>
<evidence type="ECO:0000256" key="11">
    <source>
        <dbReference type="RuleBase" id="RU003953"/>
    </source>
</evidence>
<dbReference type="InterPro" id="IPR002646">
    <property type="entry name" value="PolA_pol_head_dom"/>
</dbReference>
<comment type="caution">
    <text evidence="15">The sequence shown here is derived from an EMBL/GenBank/DDBJ whole genome shotgun (WGS) entry which is preliminary data.</text>
</comment>
<dbReference type="OrthoDB" id="9805698at2"/>
<keyword evidence="9" id="KW-0460">Magnesium</keyword>
<evidence type="ECO:0000256" key="10">
    <source>
        <dbReference type="ARBA" id="ARBA00022884"/>
    </source>
</evidence>
<dbReference type="GO" id="GO:0000166">
    <property type="term" value="F:nucleotide binding"/>
    <property type="evidence" value="ECO:0007669"/>
    <property type="project" value="UniProtKB-KW"/>
</dbReference>
<evidence type="ECO:0000256" key="2">
    <source>
        <dbReference type="ARBA" id="ARBA00007265"/>
    </source>
</evidence>
<evidence type="ECO:0000259" key="14">
    <source>
        <dbReference type="Pfam" id="PF12627"/>
    </source>
</evidence>
<keyword evidence="4 11" id="KW-0808">Transferase</keyword>
<dbReference type="AlphaFoldDB" id="A0A419TAP9"/>
<dbReference type="EMBL" id="MCIB01000001">
    <property type="protein sequence ID" value="RKD34545.1"/>
    <property type="molecule type" value="Genomic_DNA"/>
</dbReference>
<comment type="cofactor">
    <cofactor evidence="1">
        <name>Mg(2+)</name>
        <dbReference type="ChEBI" id="CHEBI:18420"/>
    </cofactor>
</comment>
<dbReference type="InterPro" id="IPR052390">
    <property type="entry name" value="tRNA_nt/polyA_polymerase"/>
</dbReference>
<evidence type="ECO:0000256" key="4">
    <source>
        <dbReference type="ARBA" id="ARBA00022679"/>
    </source>
</evidence>
<protein>
    <recommendedName>
        <fullName evidence="17">Polynucleotide adenylyltransferase</fullName>
    </recommendedName>
</protein>